<dbReference type="InterPro" id="IPR050733">
    <property type="entry name" value="Vitellogenin/Apolipophorin"/>
</dbReference>
<feature type="domain" description="VWFD" evidence="1">
    <location>
        <begin position="71"/>
        <end position="257"/>
    </location>
</feature>
<evidence type="ECO:0000313" key="3">
    <source>
        <dbReference type="Proteomes" id="UP001054945"/>
    </source>
</evidence>
<organism evidence="2 3">
    <name type="scientific">Caerostris extrusa</name>
    <name type="common">Bark spider</name>
    <name type="synonym">Caerostris bankana</name>
    <dbReference type="NCBI Taxonomy" id="172846"/>
    <lineage>
        <taxon>Eukaryota</taxon>
        <taxon>Metazoa</taxon>
        <taxon>Ecdysozoa</taxon>
        <taxon>Arthropoda</taxon>
        <taxon>Chelicerata</taxon>
        <taxon>Arachnida</taxon>
        <taxon>Araneae</taxon>
        <taxon>Araneomorphae</taxon>
        <taxon>Entelegynae</taxon>
        <taxon>Araneoidea</taxon>
        <taxon>Araneidae</taxon>
        <taxon>Caerostris</taxon>
    </lineage>
</organism>
<dbReference type="SMART" id="SM00216">
    <property type="entry name" value="VWD"/>
    <property type="match status" value="1"/>
</dbReference>
<dbReference type="PANTHER" id="PTHR23345:SF15">
    <property type="entry name" value="VITELLOGENIN 1-RELATED"/>
    <property type="match status" value="1"/>
</dbReference>
<sequence length="375" mass="42765">MKGLSLNATYIDKLTDEPLVDFVLHTPTELITFRRSRSILDSARIKHLQCASHLCTALDQQHLSSIVSISATCTVMEKYIRTYDMKTYHVPKTDDCPYLMTSHCMEHKKFAVLVHFKQDQRGVKKVILHIGTHTVEMTPGTKSKYSIKYDGRQLEVKDLRPVLLDKHELIYAVTNKASDGSYYIEIHCESAAVTVKYDGTNVKTYVDPRYKGELCGLCSEFNGEVVQEMRGPNKCLYSSIDDFVKSTMVGTCGDKTPQHPHICGEEEVSSERLHADFDESGERKEYVPRTKRNRAVARGKEICFSIKPVPACENNDTGIEFVRMISKFHCMPKSESNSKKLLIESRRRILGELENKSEDWTDTLSYPKNAPHLNR</sequence>
<dbReference type="EMBL" id="BPLR01019501">
    <property type="protein sequence ID" value="GIX68534.1"/>
    <property type="molecule type" value="Genomic_DNA"/>
</dbReference>
<name>A0AAV4MCK4_CAEEX</name>
<keyword evidence="3" id="KW-1185">Reference proteome</keyword>
<reference evidence="2 3" key="1">
    <citation type="submission" date="2021-06" db="EMBL/GenBank/DDBJ databases">
        <title>Caerostris extrusa draft genome.</title>
        <authorList>
            <person name="Kono N."/>
            <person name="Arakawa K."/>
        </authorList>
    </citation>
    <scope>NUCLEOTIDE SEQUENCE [LARGE SCALE GENOMIC DNA]</scope>
</reference>
<dbReference type="PROSITE" id="PS51233">
    <property type="entry name" value="VWFD"/>
    <property type="match status" value="1"/>
</dbReference>
<dbReference type="InterPro" id="IPR001846">
    <property type="entry name" value="VWF_type-D"/>
</dbReference>
<dbReference type="Proteomes" id="UP001054945">
    <property type="component" value="Unassembled WGS sequence"/>
</dbReference>
<protein>
    <recommendedName>
        <fullName evidence="1">VWFD domain-containing protein</fullName>
    </recommendedName>
</protein>
<dbReference type="AlphaFoldDB" id="A0AAV4MCK4"/>
<comment type="caution">
    <text evidence="2">The sequence shown here is derived from an EMBL/GenBank/DDBJ whole genome shotgun (WGS) entry which is preliminary data.</text>
</comment>
<dbReference type="PANTHER" id="PTHR23345">
    <property type="entry name" value="VITELLOGENIN-RELATED"/>
    <property type="match status" value="1"/>
</dbReference>
<accession>A0AAV4MCK4</accession>
<gene>
    <name evidence="2" type="primary">AVEN_113955_1</name>
    <name evidence="2" type="ORF">CEXT_786751</name>
</gene>
<evidence type="ECO:0000259" key="1">
    <source>
        <dbReference type="PROSITE" id="PS51233"/>
    </source>
</evidence>
<dbReference type="Pfam" id="PF00094">
    <property type="entry name" value="VWD"/>
    <property type="match status" value="1"/>
</dbReference>
<proteinExistence type="predicted"/>
<evidence type="ECO:0000313" key="2">
    <source>
        <dbReference type="EMBL" id="GIX68534.1"/>
    </source>
</evidence>
<dbReference type="GO" id="GO:0005319">
    <property type="term" value="F:lipid transporter activity"/>
    <property type="evidence" value="ECO:0007669"/>
    <property type="project" value="TreeGrafter"/>
</dbReference>